<reference evidence="1 2" key="1">
    <citation type="submission" date="2022-06" db="EMBL/GenBank/DDBJ databases">
        <title>Paraconexibacter antarcticus.</title>
        <authorList>
            <person name="Kim C.S."/>
        </authorList>
    </citation>
    <scope>NUCLEOTIDE SEQUENCE [LARGE SCALE GENOMIC DNA]</scope>
    <source>
        <strain evidence="1 2">02-257</strain>
    </source>
</reference>
<dbReference type="EMBL" id="CP098502">
    <property type="protein sequence ID" value="UTI63893.1"/>
    <property type="molecule type" value="Genomic_DNA"/>
</dbReference>
<gene>
    <name evidence="1" type="ORF">NBH00_21430</name>
</gene>
<evidence type="ECO:0000313" key="2">
    <source>
        <dbReference type="Proteomes" id="UP001056035"/>
    </source>
</evidence>
<evidence type="ECO:0000313" key="1">
    <source>
        <dbReference type="EMBL" id="UTI63893.1"/>
    </source>
</evidence>
<dbReference type="InterPro" id="IPR016024">
    <property type="entry name" value="ARM-type_fold"/>
</dbReference>
<dbReference type="RefSeq" id="WP_254570613.1">
    <property type="nucleotide sequence ID" value="NZ_CP098502.1"/>
</dbReference>
<protein>
    <recommendedName>
        <fullName evidence="3">HEAT repeat protein</fullName>
    </recommendedName>
</protein>
<proteinExistence type="predicted"/>
<keyword evidence="2" id="KW-1185">Reference proteome</keyword>
<dbReference type="Gene3D" id="1.25.10.10">
    <property type="entry name" value="Leucine-rich Repeat Variant"/>
    <property type="match status" value="1"/>
</dbReference>
<accession>A0ABY5DPC4</accession>
<evidence type="ECO:0008006" key="3">
    <source>
        <dbReference type="Google" id="ProtNLM"/>
    </source>
</evidence>
<dbReference type="SUPFAM" id="SSF48371">
    <property type="entry name" value="ARM repeat"/>
    <property type="match status" value="1"/>
</dbReference>
<sequence length="142" mass="15847">MNPSELIAPALAEEWDSDERWAHIRELHHRGDPATYDAAMRLLQSELSEEREMGVDILAQLGTGQNDADRPYREPTVDFLIDLLGREQDPRVLDSATTALGHLHADRAVAAVAAHFAHPDPGVGWVWSTACSAMRTRQRSLR</sequence>
<dbReference type="InterPro" id="IPR011989">
    <property type="entry name" value="ARM-like"/>
</dbReference>
<organism evidence="1 2">
    <name type="scientific">Paraconexibacter antarcticus</name>
    <dbReference type="NCBI Taxonomy" id="2949664"/>
    <lineage>
        <taxon>Bacteria</taxon>
        <taxon>Bacillati</taxon>
        <taxon>Actinomycetota</taxon>
        <taxon>Thermoleophilia</taxon>
        <taxon>Solirubrobacterales</taxon>
        <taxon>Paraconexibacteraceae</taxon>
        <taxon>Paraconexibacter</taxon>
    </lineage>
</organism>
<dbReference type="Proteomes" id="UP001056035">
    <property type="component" value="Chromosome"/>
</dbReference>
<name>A0ABY5DPC4_9ACTN</name>